<accession>A0ABD7G8U1</accession>
<dbReference type="Gene3D" id="3.90.79.10">
    <property type="entry name" value="Nucleoside Triphosphate Pyrophosphohydrolase"/>
    <property type="match status" value="1"/>
</dbReference>
<evidence type="ECO:0000256" key="2">
    <source>
        <dbReference type="ARBA" id="ARBA00022801"/>
    </source>
</evidence>
<dbReference type="PANTHER" id="PTHR43046">
    <property type="entry name" value="GDP-MANNOSE MANNOSYL HYDROLASE"/>
    <property type="match status" value="1"/>
</dbReference>
<gene>
    <name evidence="4" type="ORF">C6C11_09970</name>
</gene>
<dbReference type="Proteomes" id="UP000253075">
    <property type="component" value="Unassembled WGS sequence"/>
</dbReference>
<dbReference type="AlphaFoldDB" id="A0ABD7G8U1"/>
<organism evidence="4 5">
    <name type="scientific">Aeromonas hydrophila</name>
    <dbReference type="NCBI Taxonomy" id="644"/>
    <lineage>
        <taxon>Bacteria</taxon>
        <taxon>Pseudomonadati</taxon>
        <taxon>Pseudomonadota</taxon>
        <taxon>Gammaproteobacteria</taxon>
        <taxon>Aeromonadales</taxon>
        <taxon>Aeromonadaceae</taxon>
        <taxon>Aeromonas</taxon>
    </lineage>
</organism>
<evidence type="ECO:0000259" key="3">
    <source>
        <dbReference type="PROSITE" id="PS51462"/>
    </source>
</evidence>
<dbReference type="PROSITE" id="PS51462">
    <property type="entry name" value="NUDIX"/>
    <property type="match status" value="1"/>
</dbReference>
<dbReference type="SUPFAM" id="SSF55811">
    <property type="entry name" value="Nudix"/>
    <property type="match status" value="1"/>
</dbReference>
<dbReference type="PANTHER" id="PTHR43046:SF14">
    <property type="entry name" value="MUTT_NUDIX FAMILY PROTEIN"/>
    <property type="match status" value="1"/>
</dbReference>
<feature type="domain" description="Nudix hydrolase" evidence="3">
    <location>
        <begin position="1"/>
        <end position="139"/>
    </location>
</feature>
<evidence type="ECO:0000313" key="5">
    <source>
        <dbReference type="Proteomes" id="UP000253075"/>
    </source>
</evidence>
<name>A0ABD7G8U1_AERHY</name>
<dbReference type="InterPro" id="IPR000086">
    <property type="entry name" value="NUDIX_hydrolase_dom"/>
</dbReference>
<evidence type="ECO:0000313" key="4">
    <source>
        <dbReference type="EMBL" id="RCF49794.1"/>
    </source>
</evidence>
<reference evidence="5" key="2">
    <citation type="submission" date="2018-02" db="EMBL/GenBank/DDBJ databases">
        <title>Phenotypic characterization and whole genome analysis of multidrug-resistant, extended-spectrum beta-lactamase-producing bacteria isolated from dogs in Germany.</title>
        <authorList>
            <person name="Williamson C."/>
        </authorList>
    </citation>
    <scope>NUCLEOTIDE SEQUENCE [LARGE SCALE GENOMIC DNA]</scope>
    <source>
        <strain evidence="5">AFG_SD03_1510_Ahy_093</strain>
    </source>
</reference>
<evidence type="ECO:0000256" key="1">
    <source>
        <dbReference type="ARBA" id="ARBA00001946"/>
    </source>
</evidence>
<protein>
    <submittedName>
        <fullName evidence="4">NUDIX domain-containing protein</fullName>
    </submittedName>
</protein>
<dbReference type="GO" id="GO:0016787">
    <property type="term" value="F:hydrolase activity"/>
    <property type="evidence" value="ECO:0007669"/>
    <property type="project" value="UniProtKB-KW"/>
</dbReference>
<proteinExistence type="predicted"/>
<dbReference type="InterPro" id="IPR015797">
    <property type="entry name" value="NUDIX_hydrolase-like_dom_sf"/>
</dbReference>
<dbReference type="EMBL" id="PUTQ01000012">
    <property type="protein sequence ID" value="RCF49794.1"/>
    <property type="molecule type" value="Genomic_DNA"/>
</dbReference>
<comment type="cofactor">
    <cofactor evidence="1">
        <name>Mg(2+)</name>
        <dbReference type="ChEBI" id="CHEBI:18420"/>
    </cofactor>
</comment>
<dbReference type="Pfam" id="PF00293">
    <property type="entry name" value="NUDIX"/>
    <property type="match status" value="1"/>
</dbReference>
<reference evidence="4 5" key="1">
    <citation type="journal article" date="2018" name="PLoS ONE">
        <title>Phenotypic characterization and whole genome analysis of extended-spectrum beta-lactamase-producing bacteria isolated from dogs in Germany.</title>
        <authorList>
            <person name="Boehmer T."/>
            <person name="Vogler A.J."/>
            <person name="Thomas A."/>
            <person name="Sauer S."/>
            <person name="Hergenroether M."/>
            <person name="Straubinger R.K."/>
            <person name="Birdsell D."/>
            <person name="Keim P."/>
            <person name="Sahl J.W."/>
            <person name="Williamson C.H."/>
            <person name="Riehm J.M."/>
        </authorList>
    </citation>
    <scope>NUCLEOTIDE SEQUENCE [LARGE SCALE GENOMIC DNA]</scope>
    <source>
        <strain evidence="4 5">AFG_SD03_1510_Ahy_093</strain>
    </source>
</reference>
<dbReference type="KEGG" id="ahh:RY45_10815"/>
<sequence>MRTSHHPITRETFMIDKLAWLTFKDQQLLCARSHGKHIYYIPGGKREAGESDEAALMREIEEELAVALKPDTLAFACEFSAQADGKPQGVNVRLRCYTGEADGIPVASAEIAELRWLDSRHMAEISPVSRLLFAWLVEQKLIR</sequence>
<dbReference type="CDD" id="cd04690">
    <property type="entry name" value="NUDIX_Hydrolase"/>
    <property type="match status" value="1"/>
</dbReference>
<keyword evidence="2" id="KW-0378">Hydrolase</keyword>
<comment type="caution">
    <text evidence="4">The sequence shown here is derived from an EMBL/GenBank/DDBJ whole genome shotgun (WGS) entry which is preliminary data.</text>
</comment>